<dbReference type="Pfam" id="PF25137">
    <property type="entry name" value="ADH_Fe_C"/>
    <property type="match status" value="1"/>
</dbReference>
<proteinExistence type="inferred from homology"/>
<dbReference type="Pfam" id="PF00465">
    <property type="entry name" value="Fe-ADH"/>
    <property type="match status" value="1"/>
</dbReference>
<dbReference type="GO" id="GO:0004022">
    <property type="term" value="F:alcohol dehydrogenase (NAD+) activity"/>
    <property type="evidence" value="ECO:0007669"/>
    <property type="project" value="TreeGrafter"/>
</dbReference>
<evidence type="ECO:0000259" key="3">
    <source>
        <dbReference type="Pfam" id="PF00465"/>
    </source>
</evidence>
<dbReference type="Gene3D" id="3.40.50.1970">
    <property type="match status" value="1"/>
</dbReference>
<dbReference type="PANTHER" id="PTHR11496">
    <property type="entry name" value="ALCOHOL DEHYDROGENASE"/>
    <property type="match status" value="1"/>
</dbReference>
<evidence type="ECO:0000313" key="5">
    <source>
        <dbReference type="EMBL" id="OGC91911.1"/>
    </source>
</evidence>
<dbReference type="Gene3D" id="1.20.1090.10">
    <property type="entry name" value="Dehydroquinate synthase-like - alpha domain"/>
    <property type="match status" value="1"/>
</dbReference>
<sequence>MHDFQFHHPTKVIFSVGSIENSGNESAAFGKRALIITSGQATLKIGILNRLIEILKKSNINVFSLDPFQGEPSVTYVDSAVKQATEYEPDLVIGLGGGSAIDAAKAISACLASSRNITYFLSNPLVVQQALPIVAIPTTIGSGSEVSRGSVITDVTQNIKRGLYNDFLIPKLAIIDPQLSITLPPRATALIGFDLLSAAIESFFSRKSNLYTHMLSLEIISKVYQNLPAAVKDGSNLEARINLAFASLLTGYNLVYSGTCLPHRIQYALGSHPGMTHPLGIAALFPAWFSLAAKTEPAKLASISKAIGVSESQVVKTLLAFRNELKINVHLADFHILSPDIPQLVNKVGGDLKSDPAYKGNKTIEFILTQSL</sequence>
<feature type="domain" description="Fe-containing alcohol dehydrogenase-like C-terminal" evidence="4">
    <location>
        <begin position="189"/>
        <end position="349"/>
    </location>
</feature>
<dbReference type="PANTHER" id="PTHR11496:SF102">
    <property type="entry name" value="ALCOHOL DEHYDROGENASE 4"/>
    <property type="match status" value="1"/>
</dbReference>
<dbReference type="GO" id="GO:0046872">
    <property type="term" value="F:metal ion binding"/>
    <property type="evidence" value="ECO:0007669"/>
    <property type="project" value="InterPro"/>
</dbReference>
<reference evidence="5 6" key="1">
    <citation type="journal article" date="2016" name="Nat. Commun.">
        <title>Thousands of microbial genomes shed light on interconnected biogeochemical processes in an aquifer system.</title>
        <authorList>
            <person name="Anantharaman K."/>
            <person name="Brown C.T."/>
            <person name="Hug L.A."/>
            <person name="Sharon I."/>
            <person name="Castelle C.J."/>
            <person name="Probst A.J."/>
            <person name="Thomas B.C."/>
            <person name="Singh A."/>
            <person name="Wilkins M.J."/>
            <person name="Karaoz U."/>
            <person name="Brodie E.L."/>
            <person name="Williams K.H."/>
            <person name="Hubbard S.S."/>
            <person name="Banfield J.F."/>
        </authorList>
    </citation>
    <scope>NUCLEOTIDE SEQUENCE [LARGE SCALE GENOMIC DNA]</scope>
</reference>
<dbReference type="AlphaFoldDB" id="A0A1F4YD94"/>
<dbReference type="Proteomes" id="UP000178176">
    <property type="component" value="Unassembled WGS sequence"/>
</dbReference>
<evidence type="ECO:0000256" key="2">
    <source>
        <dbReference type="ARBA" id="ARBA00023002"/>
    </source>
</evidence>
<evidence type="ECO:0000256" key="1">
    <source>
        <dbReference type="ARBA" id="ARBA00007358"/>
    </source>
</evidence>
<feature type="domain" description="Alcohol dehydrogenase iron-type/glycerol dehydrogenase GldA" evidence="3">
    <location>
        <begin position="9"/>
        <end position="177"/>
    </location>
</feature>
<dbReference type="InterPro" id="IPR056798">
    <property type="entry name" value="ADH_Fe_C"/>
</dbReference>
<evidence type="ECO:0000259" key="4">
    <source>
        <dbReference type="Pfam" id="PF25137"/>
    </source>
</evidence>
<dbReference type="FunFam" id="3.40.50.1970:FF:000003">
    <property type="entry name" value="Alcohol dehydrogenase, iron-containing"/>
    <property type="match status" value="1"/>
</dbReference>
<dbReference type="InterPro" id="IPR039697">
    <property type="entry name" value="Alcohol_dehydrogenase_Fe"/>
</dbReference>
<dbReference type="InterPro" id="IPR001670">
    <property type="entry name" value="ADH_Fe/GldA"/>
</dbReference>
<keyword evidence="2" id="KW-0560">Oxidoreductase</keyword>
<evidence type="ECO:0000313" key="6">
    <source>
        <dbReference type="Proteomes" id="UP000178176"/>
    </source>
</evidence>
<name>A0A1F4YD94_9BACT</name>
<comment type="similarity">
    <text evidence="1">Belongs to the iron-containing alcohol dehydrogenase family.</text>
</comment>
<dbReference type="EMBL" id="MEXH01000026">
    <property type="protein sequence ID" value="OGC91911.1"/>
    <property type="molecule type" value="Genomic_DNA"/>
</dbReference>
<organism evidence="5 6">
    <name type="scientific">Candidatus Amesbacteria bacterium RIFCSPHIGHO2_01_FULL_48_32b</name>
    <dbReference type="NCBI Taxonomy" id="1797253"/>
    <lineage>
        <taxon>Bacteria</taxon>
        <taxon>Candidatus Amesiibacteriota</taxon>
    </lineage>
</organism>
<comment type="caution">
    <text evidence="5">The sequence shown here is derived from an EMBL/GenBank/DDBJ whole genome shotgun (WGS) entry which is preliminary data.</text>
</comment>
<gene>
    <name evidence="5" type="ORF">A2876_03140</name>
</gene>
<protein>
    <submittedName>
        <fullName evidence="5">Uncharacterized protein</fullName>
    </submittedName>
</protein>
<accession>A0A1F4YD94</accession>
<dbReference type="SUPFAM" id="SSF56796">
    <property type="entry name" value="Dehydroquinate synthase-like"/>
    <property type="match status" value="1"/>
</dbReference>